<reference evidence="5 6" key="1">
    <citation type="submission" date="2019-12" db="EMBL/GenBank/DDBJ databases">
        <authorList>
            <person name="Kim Y.S."/>
        </authorList>
    </citation>
    <scope>NUCLEOTIDE SEQUENCE [LARGE SCALE GENOMIC DNA]</scope>
    <source>
        <strain evidence="5 6">MMS17-SY077</strain>
    </source>
</reference>
<dbReference type="EMBL" id="WSTA01000058">
    <property type="protein sequence ID" value="MWB99394.1"/>
    <property type="molecule type" value="Genomic_DNA"/>
</dbReference>
<evidence type="ECO:0000259" key="4">
    <source>
        <dbReference type="PROSITE" id="PS51000"/>
    </source>
</evidence>
<proteinExistence type="predicted"/>
<dbReference type="InterPro" id="IPR018356">
    <property type="entry name" value="Tscrpt_reg_HTH_DeoR_CS"/>
</dbReference>
<gene>
    <name evidence="5" type="ORF">GB864_12660</name>
</gene>
<dbReference type="Pfam" id="PF00455">
    <property type="entry name" value="DeoRC"/>
    <property type="match status" value="1"/>
</dbReference>
<keyword evidence="3" id="KW-0804">Transcription</keyword>
<dbReference type="Gene3D" id="3.40.50.1360">
    <property type="match status" value="1"/>
</dbReference>
<keyword evidence="1" id="KW-0805">Transcription regulation</keyword>
<dbReference type="GO" id="GO:0003700">
    <property type="term" value="F:DNA-binding transcription factor activity"/>
    <property type="evidence" value="ECO:0007669"/>
    <property type="project" value="InterPro"/>
</dbReference>
<dbReference type="PANTHER" id="PTHR30363:SF44">
    <property type="entry name" value="AGA OPERON TRANSCRIPTIONAL REPRESSOR-RELATED"/>
    <property type="match status" value="1"/>
</dbReference>
<dbReference type="SMART" id="SM01134">
    <property type="entry name" value="DeoRC"/>
    <property type="match status" value="1"/>
</dbReference>
<dbReference type="InterPro" id="IPR036390">
    <property type="entry name" value="WH_DNA-bd_sf"/>
</dbReference>
<keyword evidence="2" id="KW-0238">DNA-binding</keyword>
<accession>A0A6I4P6T9</accession>
<dbReference type="SUPFAM" id="SSF100950">
    <property type="entry name" value="NagB/RpiA/CoA transferase-like"/>
    <property type="match status" value="1"/>
</dbReference>
<evidence type="ECO:0000256" key="3">
    <source>
        <dbReference type="ARBA" id="ARBA00023163"/>
    </source>
</evidence>
<dbReference type="SUPFAM" id="SSF46785">
    <property type="entry name" value="Winged helix' DNA-binding domain"/>
    <property type="match status" value="1"/>
</dbReference>
<organism evidence="5 6">
    <name type="scientific">Agromyces seonyuensis</name>
    <dbReference type="NCBI Taxonomy" id="2662446"/>
    <lineage>
        <taxon>Bacteria</taxon>
        <taxon>Bacillati</taxon>
        <taxon>Actinomycetota</taxon>
        <taxon>Actinomycetes</taxon>
        <taxon>Micrococcales</taxon>
        <taxon>Microbacteriaceae</taxon>
        <taxon>Agromyces</taxon>
    </lineage>
</organism>
<dbReference type="AlphaFoldDB" id="A0A6I4P6T9"/>
<dbReference type="SMART" id="SM00420">
    <property type="entry name" value="HTH_DEOR"/>
    <property type="match status" value="1"/>
</dbReference>
<feature type="domain" description="HTH deoR-type" evidence="4">
    <location>
        <begin position="10"/>
        <end position="65"/>
    </location>
</feature>
<dbReference type="GO" id="GO:0003677">
    <property type="term" value="F:DNA binding"/>
    <property type="evidence" value="ECO:0007669"/>
    <property type="project" value="UniProtKB-KW"/>
</dbReference>
<dbReference type="Proteomes" id="UP000438182">
    <property type="component" value="Unassembled WGS sequence"/>
</dbReference>
<keyword evidence="6" id="KW-1185">Reference proteome</keyword>
<dbReference type="InterPro" id="IPR037171">
    <property type="entry name" value="NagB/RpiA_transferase-like"/>
</dbReference>
<name>A0A6I4P6T9_9MICO</name>
<dbReference type="InterPro" id="IPR050313">
    <property type="entry name" value="Carb_Metab_HTH_regulators"/>
</dbReference>
<dbReference type="InterPro" id="IPR001034">
    <property type="entry name" value="DeoR_HTH"/>
</dbReference>
<protein>
    <submittedName>
        <fullName evidence="5">DeoR family transcriptional regulator</fullName>
    </submittedName>
</protein>
<evidence type="ECO:0000313" key="6">
    <source>
        <dbReference type="Proteomes" id="UP000438182"/>
    </source>
</evidence>
<comment type="caution">
    <text evidence="5">The sequence shown here is derived from an EMBL/GenBank/DDBJ whole genome shotgun (WGS) entry which is preliminary data.</text>
</comment>
<dbReference type="PROSITE" id="PS51000">
    <property type="entry name" value="HTH_DEOR_2"/>
    <property type="match status" value="1"/>
</dbReference>
<dbReference type="RefSeq" id="WP_160425604.1">
    <property type="nucleotide sequence ID" value="NZ_WSTA01000058.1"/>
</dbReference>
<evidence type="ECO:0000256" key="2">
    <source>
        <dbReference type="ARBA" id="ARBA00023125"/>
    </source>
</evidence>
<evidence type="ECO:0000256" key="1">
    <source>
        <dbReference type="ARBA" id="ARBA00023015"/>
    </source>
</evidence>
<evidence type="ECO:0000313" key="5">
    <source>
        <dbReference type="EMBL" id="MWB99394.1"/>
    </source>
</evidence>
<dbReference type="Pfam" id="PF08220">
    <property type="entry name" value="HTH_DeoR"/>
    <property type="match status" value="1"/>
</dbReference>
<dbReference type="PANTHER" id="PTHR30363">
    <property type="entry name" value="HTH-TYPE TRANSCRIPTIONAL REGULATOR SRLR-RELATED"/>
    <property type="match status" value="1"/>
</dbReference>
<dbReference type="InterPro" id="IPR014036">
    <property type="entry name" value="DeoR-like_C"/>
</dbReference>
<dbReference type="PROSITE" id="PS00894">
    <property type="entry name" value="HTH_DEOR_1"/>
    <property type="match status" value="1"/>
</dbReference>
<sequence length="283" mass="28205">MDDRAAVLPPEGRRTALVAAVRSAGFLRVADAALELGVSEVTVRADLAALDAAGLVRRVHGGATATGSLGGETSLEQTGERDAAIKRAIGVAAAARIRPGESVLLDVGSTALAVARALVARTDLVGVTVITNGLSIALELEAAIPRFTVVVTGGTLRPLQHSLVNPLGTTLLAGLNADVAILGCNGVDGDGLVTNLNLPEAEVKRAMLGAAVRRILVVDGSKAGIRRLGTIGALAEFDAVVTDGRALPLLAEPAAAGGVELVVVDAGPASPGAAAIGAGVTER</sequence>